<keyword evidence="1" id="KW-0732">Signal</keyword>
<dbReference type="Gene3D" id="3.30.70.100">
    <property type="match status" value="1"/>
</dbReference>
<protein>
    <submittedName>
        <fullName evidence="2">Uncharacterized protein</fullName>
    </submittedName>
</protein>
<dbReference type="AlphaFoldDB" id="A0A9P9FCT7"/>
<gene>
    <name evidence="2" type="ORF">B0J13DRAFT_670242</name>
</gene>
<feature type="signal peptide" evidence="1">
    <location>
        <begin position="1"/>
        <end position="22"/>
    </location>
</feature>
<reference evidence="2" key="1">
    <citation type="journal article" date="2021" name="Nat. Commun.">
        <title>Genetic determinants of endophytism in the Arabidopsis root mycobiome.</title>
        <authorList>
            <person name="Mesny F."/>
            <person name="Miyauchi S."/>
            <person name="Thiergart T."/>
            <person name="Pickel B."/>
            <person name="Atanasova L."/>
            <person name="Karlsson M."/>
            <person name="Huettel B."/>
            <person name="Barry K.W."/>
            <person name="Haridas S."/>
            <person name="Chen C."/>
            <person name="Bauer D."/>
            <person name="Andreopoulos W."/>
            <person name="Pangilinan J."/>
            <person name="LaButti K."/>
            <person name="Riley R."/>
            <person name="Lipzen A."/>
            <person name="Clum A."/>
            <person name="Drula E."/>
            <person name="Henrissat B."/>
            <person name="Kohler A."/>
            <person name="Grigoriev I.V."/>
            <person name="Martin F.M."/>
            <person name="Hacquard S."/>
        </authorList>
    </citation>
    <scope>NUCLEOTIDE SEQUENCE</scope>
    <source>
        <strain evidence="2">MPI-CAGE-AT-0021</strain>
    </source>
</reference>
<dbReference type="OrthoDB" id="5340195at2759"/>
<proteinExistence type="predicted"/>
<dbReference type="Proteomes" id="UP000717696">
    <property type="component" value="Unassembled WGS sequence"/>
</dbReference>
<accession>A0A9P9FCT7</accession>
<dbReference type="EMBL" id="JAGMUU010000002">
    <property type="protein sequence ID" value="KAH7159501.1"/>
    <property type="molecule type" value="Genomic_DNA"/>
</dbReference>
<evidence type="ECO:0000313" key="3">
    <source>
        <dbReference type="Proteomes" id="UP000717696"/>
    </source>
</evidence>
<sequence>MIFPHIANLLLVLGFAIQGSSAKFDQSYPKQLATVRRRSGLTHKEFLYYHTLVHGLKSWNAPRDDAFAAAYSLNYAFDAAFGANNSVPNAAYVGRDDVAELWSSSPTTFTAQSNYTESVIGPDGANFNDLPVAFSIFGIETFVRGSASTPIVKESAPTKGPVVAFFWTSATSDSISNDTFARGVTDALLTNLPSNVVYRASIHVPVPGVDIRPYFGGEGLPTISSVIKLWLHDGDAAVTKVRAAQTALNYGGLHLDENVSFMLFTRAVAIWDLDRNVPFNDHRLKASLKANTY</sequence>
<organism evidence="2 3">
    <name type="scientific">Dactylonectria estremocensis</name>
    <dbReference type="NCBI Taxonomy" id="1079267"/>
    <lineage>
        <taxon>Eukaryota</taxon>
        <taxon>Fungi</taxon>
        <taxon>Dikarya</taxon>
        <taxon>Ascomycota</taxon>
        <taxon>Pezizomycotina</taxon>
        <taxon>Sordariomycetes</taxon>
        <taxon>Hypocreomycetidae</taxon>
        <taxon>Hypocreales</taxon>
        <taxon>Nectriaceae</taxon>
        <taxon>Dactylonectria</taxon>
    </lineage>
</organism>
<evidence type="ECO:0000313" key="2">
    <source>
        <dbReference type="EMBL" id="KAH7159501.1"/>
    </source>
</evidence>
<name>A0A9P9FCT7_9HYPO</name>
<evidence type="ECO:0000256" key="1">
    <source>
        <dbReference type="SAM" id="SignalP"/>
    </source>
</evidence>
<keyword evidence="3" id="KW-1185">Reference proteome</keyword>
<comment type="caution">
    <text evidence="2">The sequence shown here is derived from an EMBL/GenBank/DDBJ whole genome shotgun (WGS) entry which is preliminary data.</text>
</comment>
<feature type="chain" id="PRO_5040255562" evidence="1">
    <location>
        <begin position="23"/>
        <end position="293"/>
    </location>
</feature>